<organism evidence="3 4">
    <name type="scientific">Bifidobacterium leontopitheci</name>
    <dbReference type="NCBI Taxonomy" id="2650774"/>
    <lineage>
        <taxon>Bacteria</taxon>
        <taxon>Bacillati</taxon>
        <taxon>Actinomycetota</taxon>
        <taxon>Actinomycetes</taxon>
        <taxon>Bifidobacteriales</taxon>
        <taxon>Bifidobacteriaceae</taxon>
        <taxon>Bifidobacterium</taxon>
    </lineage>
</organism>
<name>A0A6I1GLD6_9BIFI</name>
<dbReference type="EMBL" id="WBVT01000019">
    <property type="protein sequence ID" value="KAB7790187.1"/>
    <property type="molecule type" value="Genomic_DNA"/>
</dbReference>
<feature type="compositionally biased region" description="Polar residues" evidence="1">
    <location>
        <begin position="85"/>
        <end position="102"/>
    </location>
</feature>
<gene>
    <name evidence="3" type="ORF">F7D09_1323</name>
</gene>
<dbReference type="Proteomes" id="UP000441772">
    <property type="component" value="Unassembled WGS sequence"/>
</dbReference>
<reference evidence="3 4" key="1">
    <citation type="submission" date="2019-09" db="EMBL/GenBank/DDBJ databases">
        <title>Characterization of the phylogenetic diversity of two novel species belonging to the genus Bifidobacterium: Bifidobacterium cebidarum sp. nov. and Bifidobacterium leontopitheci sp. nov.</title>
        <authorList>
            <person name="Lugli G.A."/>
            <person name="Duranti S."/>
            <person name="Milani C."/>
            <person name="Turroni F."/>
            <person name="Ventura M."/>
        </authorList>
    </citation>
    <scope>NUCLEOTIDE SEQUENCE [LARGE SCALE GENOMIC DNA]</scope>
    <source>
        <strain evidence="3 4">LMG 31471</strain>
    </source>
</reference>
<evidence type="ECO:0000256" key="1">
    <source>
        <dbReference type="SAM" id="MobiDB-lite"/>
    </source>
</evidence>
<keyword evidence="4" id="KW-1185">Reference proteome</keyword>
<sequence length="2595" mass="271518">MSANNQHKGISPWKALLGGVVSIAMIVGTNTMVANASPAAATADDAAASQPTDGNTQGSEDSSAATSDKTSGTTADNAAQQNAASGKTTGESGKATSDNTAGKSADAERSNAASPSDAAKSGTPAQADDAGLPGAPTVPTTATLTGDSVTATIKNGTKNVAYTLVNDAWGVSLSGATNAARLRITGYYSVDGSVDCVAGTTSSKVLNDPSKCRQLDQTIIVDANGNATWTPQANDDNGVQVSVDGVFDLNELSVRAYDADLTASQPAKLAAIAGTDRLVVDTNASQQTTLSADVQKVNASSDVIAKPKSFTISSTNPLFALRMKVLKAYKGDKAAPLMLTIGENQHFGDVAEATSKKVNGTTTYSVTVDAKDAPVDAFAKDGTYKVSLNPAAFGKLGAASATSVSLRIDNSAPKAPTAATVATAADEAILDGTLGEDTVRMLTGAHDLVLDPADDVAAVDHATVTLYMDGGKTPTTIKGEPATTGANAGKIVVSLPADHDYDLTKSTVTVTDEAGRSSKAQTLAGYFAGDGGFTHLLLDKQTPDTITVIPLHGRKTANGIYNSINGIKFVGADGKTALAGNAKKRMQLIAGLGATPAVHIDTQRGSAPEKTDYTTADIDGKFELNFEKKLETGQYLLKLAPELTKYLPSVNDDQLADPFNTDTTSPVISGVTFTKSADKQGSLDLDGGKLYVNRNGGLRFAITTTDKNTDGSEGTGVETVTLTVPFAALNDDGTIGTFSGTAKEATITATKQADGTFAATLPAAGVYDFATASATATDYAGNVSAAYKFADHTGDAGAFGYIQVFNSASASLGDDLKVTIHGVPAKAVSIMPAITITGASAWFKPLVDAMKRTDGKLVVGHGTVTAEAAAAKATYDLTVTGAVDAKRTVAIDGSTFSLTDGLHTLTLAEPFTAADAAPATFVYDTTAPQVTDIKYSTNGGEDVPVSDTEVVTGDGPTSRTFTFTVKDYLPGTESEANTSGVAGLTVTYAGDALDVTDNHDGTYSITLDKANTSYDLSKFTVTATDKVGKSSEQTLAELLAAHPVEELKGIETITVSDAEAERNVTTTLQIDGVDYDAAGSANGAYLNLKDGTAPKFQLKVTAGKASFTKHWDSLRHSDASKAIPVLVSTRESTGSDTYAGSCLLDTSKPAADLLKDGSYLIPCSADASLINATQGGRYTITINVDKLDKRLKNLIGHRDETGKFVVDQLKTLTVGVDNVAPTFVTLAHTGQESDLKGTTDGGETVLSTGSQTLTFDVHDLFAAPEDGDGYADAVKGKTADDANVSGLDKDSIVMEVGYTQFGKDKATKADVPVSCTADGSCTATLSAEGIYTLAGITVKASDKAQKLVDGKVQANANVRTVTLDKLKSNLKADVPDEIVISNPKAKADIQVNGAKVERYYGADIESVSLKVSDDPAFAIRAQILKSGYKNVDVFTGSRLQYAETTVNFTDDHVSGLTFGNAAYDDKAGTISWSNADGATTLNTLFAPLKNGGQTNGEYTLATNLQHGKAWLLAGVQNLDADPFILDTVAPQVTHVSGPKGDEGKTLVKGYSVAGKAYDIYAAAGSQQIDVTVKDLLPGEQTTLSRTSGQMDENGTAGIDPDTVTFDIPAPTDLDGKQLAKALTGQKATFKNGRFTITLAHEGFYDLSKITVSASDRATKPSSKRQLADYALADVKTADRDGLNYDAIVADVDNDSSVAVFIGDDSGKTSNKPGYFYRGTVTTAYQITDKWFPLYQKLTQVNGGNLLAGSVGNTSPQTGSATVNLTGVTVNDGEWTRGSGYTWTLDGQKVLLAGATREQEGKYDLRFAYSGLQTTPNDGSTYGKEFVLDWTAPKLGALSSNVTRPAKWNWIFATSGVTVTLDGVTDTVSGVCSPNAALADGAAGVQDACAATGNESVKFSALGFDNRIADAAAHPAPTAAYAGSTAAGRISFAFDGDSQRLTLGETAIALTDAAGNPVDTGALNKYDGVNGDSVSNNVKGVTGIAIDTVAPTLAIAYDNNDVRNGKYYKAHRTGTVTLVESNFDFSTKNEGGRVIVTTTVDGKKATVPVSAFSNPSGDRKTYVATFHADSDGDWTVEAGYTDPGDHAANAIRQEFVVDTIAPVLTMTFDNTSVRNGMYYNADRTASIKLVERNFSERESVVTTTAKDDAGAAQNAPGAAGWQRAGGSLNTTAWSNSVAFTGELHYTIKVNATDLAGNTAKEVSEPEFVIDKTKPQIKIDRVEDKTAYAGEVAPLIDYTDTNIDTKNISYTLTGAHRGQLKDKTMPESTTTDSNNKRVVDFKDFARKVAVDDVYTLTATATDMAGNEYKTSKTFSANRFGSTYTFTAGTKNLRGEYIKKSQDVQVTEINVSGLKAGKSQVVIAHNDNATTLKEAGAKQTTLKDGQYKVNEGADKGWSLTTYTIPAENFAADGYYRVQLQSVDNAGNLSQNTMNDKDADRKANAEVNFAVDSTAPTSSLLGVKSGSVYYDQGGRSVSVDAKDNLGVDTTELYADGQLIKSWKGADVLKVTPTTMLDADAASHEYTVRTVDLAGNESTATYDNVYIASNWWQYATHTPWIVNTMIFSVIILLALIAAAVIAFQQRRKRLAYRKSVLGKE</sequence>
<protein>
    <submittedName>
        <fullName evidence="3">Uncharacterized protein</fullName>
    </submittedName>
</protein>
<keyword evidence="2" id="KW-1133">Transmembrane helix</keyword>
<feature type="compositionally biased region" description="Low complexity" evidence="1">
    <location>
        <begin position="73"/>
        <end position="84"/>
    </location>
</feature>
<evidence type="ECO:0000313" key="3">
    <source>
        <dbReference type="EMBL" id="KAB7790187.1"/>
    </source>
</evidence>
<feature type="transmembrane region" description="Helical" evidence="2">
    <location>
        <begin position="2555"/>
        <end position="2578"/>
    </location>
</feature>
<feature type="region of interest" description="Disordered" evidence="1">
    <location>
        <begin position="38"/>
        <end position="143"/>
    </location>
</feature>
<dbReference type="GO" id="GO:0005975">
    <property type="term" value="P:carbohydrate metabolic process"/>
    <property type="evidence" value="ECO:0007669"/>
    <property type="project" value="UniProtKB-ARBA"/>
</dbReference>
<keyword evidence="2" id="KW-0812">Transmembrane</keyword>
<keyword evidence="2" id="KW-0472">Membrane</keyword>
<proteinExistence type="predicted"/>
<accession>A0A6I1GLD6</accession>
<evidence type="ECO:0000256" key="2">
    <source>
        <dbReference type="SAM" id="Phobius"/>
    </source>
</evidence>
<comment type="caution">
    <text evidence="3">The sequence shown here is derived from an EMBL/GenBank/DDBJ whole genome shotgun (WGS) entry which is preliminary data.</text>
</comment>
<dbReference type="Gene3D" id="2.60.40.10">
    <property type="entry name" value="Immunoglobulins"/>
    <property type="match status" value="1"/>
</dbReference>
<dbReference type="RefSeq" id="WP_152234662.1">
    <property type="nucleotide sequence ID" value="NZ_JBHSKZ010000023.1"/>
</dbReference>
<evidence type="ECO:0000313" key="4">
    <source>
        <dbReference type="Proteomes" id="UP000441772"/>
    </source>
</evidence>
<dbReference type="InterPro" id="IPR013783">
    <property type="entry name" value="Ig-like_fold"/>
</dbReference>
<feature type="compositionally biased region" description="Low complexity" evidence="1">
    <location>
        <begin position="38"/>
        <end position="52"/>
    </location>
</feature>
<feature type="compositionally biased region" description="Polar residues" evidence="1">
    <location>
        <begin position="53"/>
        <end position="72"/>
    </location>
</feature>